<feature type="domain" description="TonB-dependent receptor plug" evidence="15">
    <location>
        <begin position="52"/>
        <end position="161"/>
    </location>
</feature>
<dbReference type="InterPro" id="IPR000531">
    <property type="entry name" value="Beta-barrel_TonB"/>
</dbReference>
<evidence type="ECO:0000256" key="13">
    <source>
        <dbReference type="SAM" id="SignalP"/>
    </source>
</evidence>
<evidence type="ECO:0000256" key="10">
    <source>
        <dbReference type="ARBA" id="ARBA00023237"/>
    </source>
</evidence>
<keyword evidence="3 11" id="KW-1134">Transmembrane beta strand</keyword>
<keyword evidence="6" id="KW-0408">Iron</keyword>
<feature type="domain" description="TonB-dependent receptor-like beta-barrel" evidence="14">
    <location>
        <begin position="253"/>
        <end position="713"/>
    </location>
</feature>
<keyword evidence="10 11" id="KW-0998">Cell outer membrane</keyword>
<organism evidence="16 17">
    <name type="scientific">Kordiimonas lacus</name>
    <dbReference type="NCBI Taxonomy" id="637679"/>
    <lineage>
        <taxon>Bacteria</taxon>
        <taxon>Pseudomonadati</taxon>
        <taxon>Pseudomonadota</taxon>
        <taxon>Alphaproteobacteria</taxon>
        <taxon>Kordiimonadales</taxon>
        <taxon>Kordiimonadaceae</taxon>
        <taxon>Kordiimonas</taxon>
    </lineage>
</organism>
<dbReference type="Gene3D" id="2.40.170.20">
    <property type="entry name" value="TonB-dependent receptor, beta-barrel domain"/>
    <property type="match status" value="1"/>
</dbReference>
<dbReference type="EMBL" id="FNAK01000006">
    <property type="protein sequence ID" value="SDE40103.1"/>
    <property type="molecule type" value="Genomic_DNA"/>
</dbReference>
<evidence type="ECO:0000256" key="11">
    <source>
        <dbReference type="PROSITE-ProRule" id="PRU01360"/>
    </source>
</evidence>
<reference evidence="16 17" key="1">
    <citation type="submission" date="2016-10" db="EMBL/GenBank/DDBJ databases">
        <authorList>
            <person name="de Groot N.N."/>
        </authorList>
    </citation>
    <scope>NUCLEOTIDE SEQUENCE [LARGE SCALE GENOMIC DNA]</scope>
    <source>
        <strain evidence="16 17">CGMCC 1.9109</strain>
    </source>
</reference>
<accession>A0A1G7CLJ7</accession>
<feature type="signal peptide" evidence="13">
    <location>
        <begin position="1"/>
        <end position="28"/>
    </location>
</feature>
<dbReference type="RefSeq" id="WP_074519467.1">
    <property type="nucleotide sequence ID" value="NZ_FNAK01000006.1"/>
</dbReference>
<dbReference type="STRING" id="637679.GCA_001550055_03070"/>
<keyword evidence="2 11" id="KW-0813">Transport</keyword>
<dbReference type="CDD" id="cd01347">
    <property type="entry name" value="ligand_gated_channel"/>
    <property type="match status" value="1"/>
</dbReference>
<dbReference type="OrthoDB" id="7313036at2"/>
<proteinExistence type="inferred from homology"/>
<dbReference type="SUPFAM" id="SSF56935">
    <property type="entry name" value="Porins"/>
    <property type="match status" value="1"/>
</dbReference>
<protein>
    <submittedName>
        <fullName evidence="16">Iron complex outermembrane recepter protein</fullName>
    </submittedName>
</protein>
<evidence type="ECO:0000256" key="12">
    <source>
        <dbReference type="RuleBase" id="RU003357"/>
    </source>
</evidence>
<dbReference type="InterPro" id="IPR036942">
    <property type="entry name" value="Beta-barrel_TonB_sf"/>
</dbReference>
<name>A0A1G7CLJ7_9PROT</name>
<dbReference type="InterPro" id="IPR012910">
    <property type="entry name" value="Plug_dom"/>
</dbReference>
<dbReference type="AlphaFoldDB" id="A0A1G7CLJ7"/>
<evidence type="ECO:0000256" key="7">
    <source>
        <dbReference type="ARBA" id="ARBA00023065"/>
    </source>
</evidence>
<dbReference type="GO" id="GO:0009279">
    <property type="term" value="C:cell outer membrane"/>
    <property type="evidence" value="ECO:0007669"/>
    <property type="project" value="UniProtKB-SubCell"/>
</dbReference>
<evidence type="ECO:0000313" key="16">
    <source>
        <dbReference type="EMBL" id="SDE40103.1"/>
    </source>
</evidence>
<comment type="similarity">
    <text evidence="11 12">Belongs to the TonB-dependent receptor family.</text>
</comment>
<evidence type="ECO:0000256" key="1">
    <source>
        <dbReference type="ARBA" id="ARBA00004571"/>
    </source>
</evidence>
<evidence type="ECO:0000313" key="17">
    <source>
        <dbReference type="Proteomes" id="UP000183685"/>
    </source>
</evidence>
<evidence type="ECO:0000256" key="4">
    <source>
        <dbReference type="ARBA" id="ARBA00022496"/>
    </source>
</evidence>
<dbReference type="PANTHER" id="PTHR32552:SF81">
    <property type="entry name" value="TONB-DEPENDENT OUTER MEMBRANE RECEPTOR"/>
    <property type="match status" value="1"/>
</dbReference>
<gene>
    <name evidence="16" type="ORF">SAMN04488071_2851</name>
</gene>
<dbReference type="Pfam" id="PF00593">
    <property type="entry name" value="TonB_dep_Rec_b-barrel"/>
    <property type="match status" value="1"/>
</dbReference>
<evidence type="ECO:0000256" key="9">
    <source>
        <dbReference type="ARBA" id="ARBA00023136"/>
    </source>
</evidence>
<keyword evidence="17" id="KW-1185">Reference proteome</keyword>
<dbReference type="PROSITE" id="PS52016">
    <property type="entry name" value="TONB_DEPENDENT_REC_3"/>
    <property type="match status" value="1"/>
</dbReference>
<evidence type="ECO:0000256" key="8">
    <source>
        <dbReference type="ARBA" id="ARBA00023077"/>
    </source>
</evidence>
<evidence type="ECO:0000256" key="3">
    <source>
        <dbReference type="ARBA" id="ARBA00022452"/>
    </source>
</evidence>
<keyword evidence="4" id="KW-0410">Iron transport</keyword>
<keyword evidence="7" id="KW-0406">Ion transport</keyword>
<evidence type="ECO:0000256" key="2">
    <source>
        <dbReference type="ARBA" id="ARBA00022448"/>
    </source>
</evidence>
<dbReference type="GO" id="GO:0006826">
    <property type="term" value="P:iron ion transport"/>
    <property type="evidence" value="ECO:0007669"/>
    <property type="project" value="UniProtKB-KW"/>
</dbReference>
<evidence type="ECO:0000256" key="6">
    <source>
        <dbReference type="ARBA" id="ARBA00023004"/>
    </source>
</evidence>
<keyword evidence="8 12" id="KW-0798">TonB box</keyword>
<dbReference type="InterPro" id="IPR039426">
    <property type="entry name" value="TonB-dep_rcpt-like"/>
</dbReference>
<evidence type="ECO:0000259" key="15">
    <source>
        <dbReference type="Pfam" id="PF07715"/>
    </source>
</evidence>
<feature type="chain" id="PRO_5010321440" evidence="13">
    <location>
        <begin position="29"/>
        <end position="752"/>
    </location>
</feature>
<evidence type="ECO:0000259" key="14">
    <source>
        <dbReference type="Pfam" id="PF00593"/>
    </source>
</evidence>
<keyword evidence="13" id="KW-0732">Signal</keyword>
<keyword evidence="9 11" id="KW-0472">Membrane</keyword>
<keyword evidence="5 11" id="KW-0812">Transmembrane</keyword>
<dbReference type="Pfam" id="PF07715">
    <property type="entry name" value="Plug"/>
    <property type="match status" value="1"/>
</dbReference>
<evidence type="ECO:0000256" key="5">
    <source>
        <dbReference type="ARBA" id="ARBA00022692"/>
    </source>
</evidence>
<sequence>MRRFNATRVSLLTSVCLGSLAATAPTVAQDDAVSGFALEEIQVTARRRTESLQDVPIAVTAFSADELALRGAADITDIAQVAPSVTLEPSRATNSTLTAFIRGVGQQDPLAGFEQGVALYLDDVYIARPQGALLDIYDIERIEILRGPQGTLYGRNAVGGAIKYVTKRLSDEPEFGLKFSYGTYDQMDVVAKGSVPVSDTVRVGATVASLNRDGFGENLTTGEDNYNKQILAARASVEFLPNDALFIRVAADYTNDDSNAVAGYRPYPGAFSGTPVTDSVYDTYAGATQNASTAAIGGNNEVTSKGIQGSIEWTASNSVTFKSVTAYREDYTESVIDFDSLAVDDFDAPVIYDNEQFSQEFQLLYTSDKLSGVFGFYYLDASAANDFDVVLGQLGRVAFGSELTAYTGGTVDTKAWSLFADVTYDFTEALSLSLGGRYTNDKRSADVFRATYLNGNSPFFGNEDAIQLAVSSDFEAERTFKDFSPRIALDYKLSEDALVYAGFSRGFKAGSFDPRGANITSPEVEDGFAPETLDSFEVGLKSTWLDGRARTNIAVFYSDYKDMQIPGSLPIDTDGDGTNDGFVGTVTNAGKAEIKGIEVEGNFLLTENLTLQASLNLLDAEIKEWILNGENVADQREVQNTPEFMSFVGLTYTTELSSGTLSINANWSHKSSIVQFETPVPEIDQDAYDIANASVVWTSESEKYRFGVHGKNLFDTQYKTAGYNFPTLGLENNITTFYGPPLTVTATFEVRF</sequence>
<dbReference type="PANTHER" id="PTHR32552">
    <property type="entry name" value="FERRICHROME IRON RECEPTOR-RELATED"/>
    <property type="match status" value="1"/>
</dbReference>
<comment type="subcellular location">
    <subcellularLocation>
        <location evidence="1 11">Cell outer membrane</location>
        <topology evidence="1 11">Multi-pass membrane protein</topology>
    </subcellularLocation>
</comment>
<dbReference type="Proteomes" id="UP000183685">
    <property type="component" value="Unassembled WGS sequence"/>
</dbReference>